<dbReference type="GO" id="GO:0015074">
    <property type="term" value="P:DNA integration"/>
    <property type="evidence" value="ECO:0007669"/>
    <property type="project" value="InterPro"/>
</dbReference>
<reference evidence="3 4" key="1">
    <citation type="submission" date="2014-06" db="EMBL/GenBank/DDBJ databases">
        <title>Evolutionary Origins and Diversification of the Mycorrhizal Mutualists.</title>
        <authorList>
            <consortium name="DOE Joint Genome Institute"/>
            <consortium name="Mycorrhizal Genomics Consortium"/>
            <person name="Kohler A."/>
            <person name="Kuo A."/>
            <person name="Nagy L.G."/>
            <person name="Floudas D."/>
            <person name="Copeland A."/>
            <person name="Barry K.W."/>
            <person name="Cichocki N."/>
            <person name="Veneault-Fourrey C."/>
            <person name="LaButti K."/>
            <person name="Lindquist E.A."/>
            <person name="Lipzen A."/>
            <person name="Lundell T."/>
            <person name="Morin E."/>
            <person name="Murat C."/>
            <person name="Riley R."/>
            <person name="Ohm R."/>
            <person name="Sun H."/>
            <person name="Tunlid A."/>
            <person name="Henrissat B."/>
            <person name="Grigoriev I.V."/>
            <person name="Hibbett D.S."/>
            <person name="Martin F."/>
        </authorList>
    </citation>
    <scope>NUCLEOTIDE SEQUENCE [LARGE SCALE GENOMIC DNA]</scope>
    <source>
        <strain evidence="3 4">SS14</strain>
    </source>
</reference>
<evidence type="ECO:0000313" key="4">
    <source>
        <dbReference type="Proteomes" id="UP000054279"/>
    </source>
</evidence>
<dbReference type="EMBL" id="KN837262">
    <property type="protein sequence ID" value="KIJ30432.1"/>
    <property type="molecule type" value="Genomic_DNA"/>
</dbReference>
<dbReference type="PANTHER" id="PTHR34605:SF3">
    <property type="entry name" value="P CELL-TYPE AGGLUTINATION PROTEIN MAP4-LIKE-RELATED"/>
    <property type="match status" value="1"/>
</dbReference>
<gene>
    <name evidence="3" type="ORF">M422DRAFT_36561</name>
</gene>
<dbReference type="Gene3D" id="1.10.150.130">
    <property type="match status" value="1"/>
</dbReference>
<dbReference type="PANTHER" id="PTHR34605">
    <property type="entry name" value="PHAGE_INTEGRASE DOMAIN-CONTAINING PROTEIN"/>
    <property type="match status" value="1"/>
</dbReference>
<dbReference type="OrthoDB" id="3254696at2759"/>
<evidence type="ECO:0000256" key="2">
    <source>
        <dbReference type="ARBA" id="ARBA00023172"/>
    </source>
</evidence>
<dbReference type="SUPFAM" id="SSF47823">
    <property type="entry name" value="lambda integrase-like, N-terminal domain"/>
    <property type="match status" value="1"/>
</dbReference>
<dbReference type="Proteomes" id="UP000054279">
    <property type="component" value="Unassembled WGS sequence"/>
</dbReference>
<keyword evidence="2" id="KW-0233">DNA recombination</keyword>
<dbReference type="InterPro" id="IPR013762">
    <property type="entry name" value="Integrase-like_cat_sf"/>
</dbReference>
<sequence length="357" mass="39175">MAKESSQFSHIYAQLRDVLQPFPSRPTLPPPPTITSDPCILSSQTKKQLKQALDNSLAPSTVGGYKLAIRRFNAFCERENIPSHLRWPADEFILCAFAASHAGRVTGSTVKGYLAGIQAWHIAHNAPYNGSARLAYVVNGVSNLAPSSSKRPPRPPITRRMLRLLFDHFNFSLPLDVAVFAAATVAFWGQCRLGELLPSGHNISNPGSLPLRSHFHIGDASATLFLPWTKITKTKGATITLTHQTRPLNPVAAVKLHFLTSQLPLSAPLFSYYVEGKVIPLSKPTFIKRCNTIWTAKGLPRITGHSFRIGGTTELLLAGVPTDVVKALGRWSSDTFLVYWRSFSELAPLYVSNLPSS</sequence>
<keyword evidence="4" id="KW-1185">Reference proteome</keyword>
<keyword evidence="1" id="KW-0238">DNA-binding</keyword>
<dbReference type="InterPro" id="IPR052925">
    <property type="entry name" value="Phage_Integrase-like_Recomb"/>
</dbReference>
<dbReference type="GO" id="GO:0006310">
    <property type="term" value="P:DNA recombination"/>
    <property type="evidence" value="ECO:0007669"/>
    <property type="project" value="UniProtKB-KW"/>
</dbReference>
<organism evidence="3 4">
    <name type="scientific">Sphaerobolus stellatus (strain SS14)</name>
    <dbReference type="NCBI Taxonomy" id="990650"/>
    <lineage>
        <taxon>Eukaryota</taxon>
        <taxon>Fungi</taxon>
        <taxon>Dikarya</taxon>
        <taxon>Basidiomycota</taxon>
        <taxon>Agaricomycotina</taxon>
        <taxon>Agaricomycetes</taxon>
        <taxon>Phallomycetidae</taxon>
        <taxon>Geastrales</taxon>
        <taxon>Sphaerobolaceae</taxon>
        <taxon>Sphaerobolus</taxon>
    </lineage>
</organism>
<evidence type="ECO:0000313" key="3">
    <source>
        <dbReference type="EMBL" id="KIJ30432.1"/>
    </source>
</evidence>
<evidence type="ECO:0000256" key="1">
    <source>
        <dbReference type="ARBA" id="ARBA00023125"/>
    </source>
</evidence>
<accession>A0A0C9UNL0</accession>
<dbReference type="HOGENOM" id="CLU_003292_2_3_1"/>
<dbReference type="Gene3D" id="1.10.443.10">
    <property type="entry name" value="Intergrase catalytic core"/>
    <property type="match status" value="1"/>
</dbReference>
<dbReference type="InterPro" id="IPR010998">
    <property type="entry name" value="Integrase_recombinase_N"/>
</dbReference>
<name>A0A0C9UNL0_SPHS4</name>
<dbReference type="AlphaFoldDB" id="A0A0C9UNL0"/>
<evidence type="ECO:0008006" key="5">
    <source>
        <dbReference type="Google" id="ProtNLM"/>
    </source>
</evidence>
<protein>
    <recommendedName>
        <fullName evidence="5">Core-binding (CB) domain-containing protein</fullName>
    </recommendedName>
</protein>
<dbReference type="GO" id="GO:0003677">
    <property type="term" value="F:DNA binding"/>
    <property type="evidence" value="ECO:0007669"/>
    <property type="project" value="UniProtKB-KW"/>
</dbReference>
<dbReference type="SUPFAM" id="SSF56349">
    <property type="entry name" value="DNA breaking-rejoining enzymes"/>
    <property type="match status" value="1"/>
</dbReference>
<dbReference type="InterPro" id="IPR011010">
    <property type="entry name" value="DNA_brk_join_enz"/>
</dbReference>
<proteinExistence type="predicted"/>